<dbReference type="InterPro" id="IPR001593">
    <property type="entry name" value="Ribosomal_eS1"/>
</dbReference>
<dbReference type="PANTHER" id="PTHR11830">
    <property type="entry name" value="40S RIBOSOMAL PROTEIN S3A"/>
    <property type="match status" value="1"/>
</dbReference>
<evidence type="ECO:0000256" key="3">
    <source>
        <dbReference type="ARBA" id="ARBA00023274"/>
    </source>
</evidence>
<reference evidence="4 5" key="1">
    <citation type="submission" date="2019-06" db="EMBL/GenBank/DDBJ databases">
        <title>Discovery of a novel chromosome fission-fusion reversal in muntjac.</title>
        <authorList>
            <person name="Mudd A.B."/>
            <person name="Bredeson J.V."/>
            <person name="Baum R."/>
            <person name="Hockemeyer D."/>
            <person name="Rokhsar D.S."/>
        </authorList>
    </citation>
    <scope>NUCLEOTIDE SEQUENCE [LARGE SCALE GENOMIC DNA]</scope>
    <source>
        <strain evidence="4">UTSW_UCB_Mm</strain>
        <tissue evidence="4">Fibroblast cell line</tissue>
    </source>
</reference>
<dbReference type="EMBL" id="VCEA01000002">
    <property type="protein sequence ID" value="KAB0352401.1"/>
    <property type="molecule type" value="Genomic_DNA"/>
</dbReference>
<dbReference type="Pfam" id="PF01015">
    <property type="entry name" value="Ribosomal_S3Ae"/>
    <property type="match status" value="2"/>
</dbReference>
<dbReference type="GO" id="GO:0005840">
    <property type="term" value="C:ribosome"/>
    <property type="evidence" value="ECO:0007669"/>
    <property type="project" value="UniProtKB-KW"/>
</dbReference>
<dbReference type="Proteomes" id="UP000326458">
    <property type="component" value="Unassembled WGS sequence"/>
</dbReference>
<keyword evidence="1" id="KW-0963">Cytoplasm</keyword>
<accession>A0A5N3VT30</accession>
<keyword evidence="3" id="KW-0687">Ribonucleoprotein</keyword>
<dbReference type="SMART" id="SM01397">
    <property type="entry name" value="Ribosomal_S3Ae"/>
    <property type="match status" value="1"/>
</dbReference>
<organism evidence="4 5">
    <name type="scientific">Muntiacus muntjak</name>
    <name type="common">Barking deer</name>
    <name type="synonym">Indian muntjac</name>
    <dbReference type="NCBI Taxonomy" id="9888"/>
    <lineage>
        <taxon>Eukaryota</taxon>
        <taxon>Metazoa</taxon>
        <taxon>Chordata</taxon>
        <taxon>Craniata</taxon>
        <taxon>Vertebrata</taxon>
        <taxon>Euteleostomi</taxon>
        <taxon>Mammalia</taxon>
        <taxon>Eutheria</taxon>
        <taxon>Laurasiatheria</taxon>
        <taxon>Artiodactyla</taxon>
        <taxon>Ruminantia</taxon>
        <taxon>Pecora</taxon>
        <taxon>Cervidae</taxon>
        <taxon>Muntiacinae</taxon>
        <taxon>Muntiacus</taxon>
    </lineage>
</organism>
<protein>
    <recommendedName>
        <fullName evidence="6">40S ribosomal protein S3a</fullName>
    </recommendedName>
</protein>
<dbReference type="GO" id="GO:0003735">
    <property type="term" value="F:structural constituent of ribosome"/>
    <property type="evidence" value="ECO:0007669"/>
    <property type="project" value="InterPro"/>
</dbReference>
<comment type="caution">
    <text evidence="4">The sequence shown here is derived from an EMBL/GenBank/DDBJ whole genome shotgun (WGS) entry which is preliminary data.</text>
</comment>
<dbReference type="GO" id="GO:1990904">
    <property type="term" value="C:ribonucleoprotein complex"/>
    <property type="evidence" value="ECO:0007669"/>
    <property type="project" value="UniProtKB-KW"/>
</dbReference>
<evidence type="ECO:0000313" key="5">
    <source>
        <dbReference type="Proteomes" id="UP000326458"/>
    </source>
</evidence>
<evidence type="ECO:0008006" key="6">
    <source>
        <dbReference type="Google" id="ProtNLM"/>
    </source>
</evidence>
<sequence>MAKREPRTKGLTHFPRKIHMLNTGKTLVTRTQGTKITSDDFTGHVFEVSLADLQNDETEFRKFKLITEDVEGKNCLTNFHGMGHVHVKTPYGYFLHLLCVGFTTECNSQIQKTSMPSQICQIWKKTMETMTQEVKTNDLKEVVNKLIPEINILKKPKFELGNLTEHHGEGSSSGTCWG</sequence>
<dbReference type="GO" id="GO:0006412">
    <property type="term" value="P:translation"/>
    <property type="evidence" value="ECO:0007669"/>
    <property type="project" value="InterPro"/>
</dbReference>
<gene>
    <name evidence="4" type="ORF">FD754_017258</name>
</gene>
<evidence type="ECO:0000313" key="4">
    <source>
        <dbReference type="EMBL" id="KAB0352401.1"/>
    </source>
</evidence>
<proteinExistence type="predicted"/>
<keyword evidence="2" id="KW-0689">Ribosomal protein</keyword>
<name>A0A5N3VT30_MUNMU</name>
<keyword evidence="5" id="KW-1185">Reference proteome</keyword>
<dbReference type="AlphaFoldDB" id="A0A5N3VT30"/>
<evidence type="ECO:0000256" key="2">
    <source>
        <dbReference type="ARBA" id="ARBA00022980"/>
    </source>
</evidence>
<evidence type="ECO:0000256" key="1">
    <source>
        <dbReference type="ARBA" id="ARBA00022490"/>
    </source>
</evidence>